<comment type="similarity">
    <text evidence="2">Belongs to the Rht family.</text>
</comment>
<evidence type="ECO:0000313" key="9">
    <source>
        <dbReference type="Proteomes" id="UP000634919"/>
    </source>
</evidence>
<comment type="caution">
    <text evidence="8">The sequence shown here is derived from an EMBL/GenBank/DDBJ whole genome shotgun (WGS) entry which is preliminary data.</text>
</comment>
<dbReference type="PIRSF" id="PIRSF006324">
    <property type="entry name" value="LeuE"/>
    <property type="match status" value="1"/>
</dbReference>
<dbReference type="PANTHER" id="PTHR30086:SF14">
    <property type="entry name" value="HOMOSERINE_HOMOSERINE LACTONE EFFLUX PROTEIN"/>
    <property type="match status" value="1"/>
</dbReference>
<keyword evidence="4 7" id="KW-0812">Transmembrane</keyword>
<dbReference type="RefSeq" id="WP_191724351.1">
    <property type="nucleotide sequence ID" value="NZ_JACSQK010000008.1"/>
</dbReference>
<keyword evidence="9" id="KW-1185">Reference proteome</keyword>
<accession>A0ABR8SF29</accession>
<dbReference type="Proteomes" id="UP000634919">
    <property type="component" value="Unassembled WGS sequence"/>
</dbReference>
<feature type="transmembrane region" description="Helical" evidence="7">
    <location>
        <begin position="40"/>
        <end position="65"/>
    </location>
</feature>
<feature type="transmembrane region" description="Helical" evidence="7">
    <location>
        <begin position="159"/>
        <end position="184"/>
    </location>
</feature>
<dbReference type="EMBL" id="JACSQK010000008">
    <property type="protein sequence ID" value="MBD7961939.1"/>
    <property type="molecule type" value="Genomic_DNA"/>
</dbReference>
<reference evidence="8 9" key="1">
    <citation type="submission" date="2020-08" db="EMBL/GenBank/DDBJ databases">
        <title>A Genomic Blueprint of the Chicken Gut Microbiome.</title>
        <authorList>
            <person name="Gilroy R."/>
            <person name="Ravi A."/>
            <person name="Getino M."/>
            <person name="Pursley I."/>
            <person name="Horton D.L."/>
            <person name="Alikhan N.-F."/>
            <person name="Baker D."/>
            <person name="Gharbi K."/>
            <person name="Hall N."/>
            <person name="Watson M."/>
            <person name="Adriaenssens E.M."/>
            <person name="Foster-Nyarko E."/>
            <person name="Jarju S."/>
            <person name="Secka A."/>
            <person name="Antonio M."/>
            <person name="Oren A."/>
            <person name="Chaudhuri R."/>
            <person name="La Ragione R.M."/>
            <person name="Hildebrand F."/>
            <person name="Pallen M.J."/>
        </authorList>
    </citation>
    <scope>NUCLEOTIDE SEQUENCE [LARGE SCALE GENOMIC DNA]</scope>
    <source>
        <strain evidence="8 9">Sa2CVA6</strain>
    </source>
</reference>
<evidence type="ECO:0000256" key="4">
    <source>
        <dbReference type="ARBA" id="ARBA00022692"/>
    </source>
</evidence>
<evidence type="ECO:0000256" key="5">
    <source>
        <dbReference type="ARBA" id="ARBA00022989"/>
    </source>
</evidence>
<sequence>MSLNLWLLYVSLAAAVIASPGPSALLCVSHAVSHGARRTVATIVGGITASMTLMALSALGLGAVIAASDTWFQTIKWAGAAYLVYLGISAWRTRPAAKQTDAAEQADADVPVAVPAALHTAGSAWKLYRKGFMVGIGNPKDLLFFSALFPQFLDPSAPFAMQMTILGATWMVLDGSIMFAYALCGAKMMARLASGGAGQWFHRVTGGAFIAAGGLLATAQR</sequence>
<evidence type="ECO:0000256" key="6">
    <source>
        <dbReference type="ARBA" id="ARBA00023136"/>
    </source>
</evidence>
<proteinExistence type="inferred from homology"/>
<gene>
    <name evidence="8" type="ORF">H9646_15805</name>
</gene>
<keyword evidence="5 7" id="KW-1133">Transmembrane helix</keyword>
<organism evidence="8 9">
    <name type="scientific">Comamonas avium</name>
    <dbReference type="NCBI Taxonomy" id="2762231"/>
    <lineage>
        <taxon>Bacteria</taxon>
        <taxon>Pseudomonadati</taxon>
        <taxon>Pseudomonadota</taxon>
        <taxon>Betaproteobacteria</taxon>
        <taxon>Burkholderiales</taxon>
        <taxon>Comamonadaceae</taxon>
        <taxon>Comamonas</taxon>
    </lineage>
</organism>
<protein>
    <submittedName>
        <fullName evidence="8">LysE family transporter</fullName>
    </submittedName>
</protein>
<evidence type="ECO:0000313" key="8">
    <source>
        <dbReference type="EMBL" id="MBD7961939.1"/>
    </source>
</evidence>
<evidence type="ECO:0000256" key="7">
    <source>
        <dbReference type="SAM" id="Phobius"/>
    </source>
</evidence>
<evidence type="ECO:0000256" key="1">
    <source>
        <dbReference type="ARBA" id="ARBA00004651"/>
    </source>
</evidence>
<keyword evidence="3" id="KW-1003">Cell membrane</keyword>
<keyword evidence="6 7" id="KW-0472">Membrane</keyword>
<evidence type="ECO:0000256" key="2">
    <source>
        <dbReference type="ARBA" id="ARBA00007928"/>
    </source>
</evidence>
<dbReference type="PANTHER" id="PTHR30086">
    <property type="entry name" value="ARGININE EXPORTER PROTEIN ARGO"/>
    <property type="match status" value="1"/>
</dbReference>
<dbReference type="Pfam" id="PF01810">
    <property type="entry name" value="LysE"/>
    <property type="match status" value="1"/>
</dbReference>
<name>A0ABR8SF29_9BURK</name>
<feature type="transmembrane region" description="Helical" evidence="7">
    <location>
        <begin position="71"/>
        <end position="91"/>
    </location>
</feature>
<feature type="transmembrane region" description="Helical" evidence="7">
    <location>
        <begin position="132"/>
        <end position="153"/>
    </location>
</feature>
<feature type="transmembrane region" description="Helical" evidence="7">
    <location>
        <begin position="6"/>
        <end position="28"/>
    </location>
</feature>
<evidence type="ECO:0000256" key="3">
    <source>
        <dbReference type="ARBA" id="ARBA00022475"/>
    </source>
</evidence>
<dbReference type="InterPro" id="IPR001123">
    <property type="entry name" value="LeuE-type"/>
</dbReference>
<comment type="subcellular location">
    <subcellularLocation>
        <location evidence="1">Cell membrane</location>
        <topology evidence="1">Multi-pass membrane protein</topology>
    </subcellularLocation>
</comment>